<protein>
    <recommendedName>
        <fullName evidence="6">Autophagy-related protein</fullName>
    </recommendedName>
</protein>
<dbReference type="SUPFAM" id="SSF54236">
    <property type="entry name" value="Ubiquitin-like"/>
    <property type="match status" value="1"/>
</dbReference>
<accession>A0A058ZE98</accession>
<dbReference type="EMBL" id="KB932201">
    <property type="protein sequence ID" value="KCV72694.1"/>
    <property type="molecule type" value="Genomic_DNA"/>
</dbReference>
<evidence type="ECO:0000313" key="9">
    <source>
        <dbReference type="Proteomes" id="UP000030693"/>
    </source>
</evidence>
<feature type="lipid moiety-binding region" description="Phosphatidylserine amidated glycine; alternate" evidence="5">
    <location>
        <position position="118"/>
    </location>
</feature>
<dbReference type="eggNOG" id="KOG1654">
    <property type="taxonomic scope" value="Eukaryota"/>
</dbReference>
<feature type="compositionally biased region" description="Basic and acidic residues" evidence="7">
    <location>
        <begin position="7"/>
        <end position="25"/>
    </location>
</feature>
<reference evidence="8" key="1">
    <citation type="submission" date="2013-04" db="EMBL/GenBank/DDBJ databases">
        <title>The Genome Sequence of Fonticula alba ATCC 38817.</title>
        <authorList>
            <consortium name="The Broad Institute Genomics Platform"/>
            <person name="Russ C."/>
            <person name="Cuomo C."/>
            <person name="Burger G."/>
            <person name="Gray M.W."/>
            <person name="Holland P.W.H."/>
            <person name="King N."/>
            <person name="Lang F.B.F."/>
            <person name="Roger A.J."/>
            <person name="Ruiz-Trillo I."/>
            <person name="Brown M."/>
            <person name="Walker B."/>
            <person name="Young S."/>
            <person name="Zeng Q."/>
            <person name="Gargeya S."/>
            <person name="Fitzgerald M."/>
            <person name="Haas B."/>
            <person name="Abouelleil A."/>
            <person name="Allen A.W."/>
            <person name="Alvarado L."/>
            <person name="Arachchi H.M."/>
            <person name="Berlin A.M."/>
            <person name="Chapman S.B."/>
            <person name="Gainer-Dewar J."/>
            <person name="Goldberg J."/>
            <person name="Griggs A."/>
            <person name="Gujja S."/>
            <person name="Hansen M."/>
            <person name="Howarth C."/>
            <person name="Imamovic A."/>
            <person name="Ireland A."/>
            <person name="Larimer J."/>
            <person name="McCowan C."/>
            <person name="Murphy C."/>
            <person name="Pearson M."/>
            <person name="Poon T.W."/>
            <person name="Priest M."/>
            <person name="Roberts A."/>
            <person name="Saif S."/>
            <person name="Shea T."/>
            <person name="Sisk P."/>
            <person name="Sykes S."/>
            <person name="Wortman J."/>
            <person name="Nusbaum C."/>
            <person name="Birren B."/>
        </authorList>
    </citation>
    <scope>NUCLEOTIDE SEQUENCE [LARGE SCALE GENOMIC DNA]</scope>
    <source>
        <strain evidence="8">ATCC 38817</strain>
    </source>
</reference>
<dbReference type="InterPro" id="IPR004241">
    <property type="entry name" value="Atg8-like"/>
</dbReference>
<dbReference type="Gene3D" id="3.10.20.90">
    <property type="entry name" value="Phosphatidylinositol 3-kinase Catalytic Subunit, Chain A, domain 1"/>
    <property type="match status" value="1"/>
</dbReference>
<evidence type="ECO:0000256" key="6">
    <source>
        <dbReference type="RuleBase" id="RU004384"/>
    </source>
</evidence>
<evidence type="ECO:0000313" key="8">
    <source>
        <dbReference type="EMBL" id="KCV72694.1"/>
    </source>
</evidence>
<keyword evidence="4 5" id="KW-0449">Lipoprotein</keyword>
<dbReference type="GeneID" id="20524998"/>
<evidence type="ECO:0000256" key="1">
    <source>
        <dbReference type="ARBA" id="ARBA00004370"/>
    </source>
</evidence>
<comment type="similarity">
    <text evidence="2 6">Belongs to the ATG8 family.</text>
</comment>
<dbReference type="Pfam" id="PF02991">
    <property type="entry name" value="ATG8"/>
    <property type="match status" value="1"/>
</dbReference>
<evidence type="ECO:0000256" key="4">
    <source>
        <dbReference type="ARBA" id="ARBA00023288"/>
    </source>
</evidence>
<evidence type="ECO:0000256" key="3">
    <source>
        <dbReference type="ARBA" id="ARBA00023136"/>
    </source>
</evidence>
<dbReference type="OMA" id="AVYQEHK"/>
<comment type="subcellular location">
    <subcellularLocation>
        <location evidence="1">Membrane</location>
    </subcellularLocation>
</comment>
<dbReference type="PANTHER" id="PTHR10969">
    <property type="entry name" value="MICROTUBULE-ASSOCIATED PROTEINS 1A/1B LIGHT CHAIN 3-RELATED"/>
    <property type="match status" value="1"/>
</dbReference>
<sequence length="126" mass="14460">MSRTSKYKTDNDLSKRQTESKKILEKHPDRVPVICEKADNSSIPEIDKKKFLVPGDLTVGQFVYVIRKRINLGPDQTLYVYVNKGLPPTHTPMKVIYDDNRDEDGFLYVTYSGENLFGSDENTESQ</sequence>
<keyword evidence="3" id="KW-0472">Membrane</keyword>
<dbReference type="AlphaFoldDB" id="A0A058ZE98"/>
<dbReference type="OrthoDB" id="6738456at2759"/>
<dbReference type="Proteomes" id="UP000030693">
    <property type="component" value="Unassembled WGS sequence"/>
</dbReference>
<dbReference type="GO" id="GO:0016020">
    <property type="term" value="C:membrane"/>
    <property type="evidence" value="ECO:0007669"/>
    <property type="project" value="UniProtKB-SubCell"/>
</dbReference>
<evidence type="ECO:0000256" key="5">
    <source>
        <dbReference type="PIRSR" id="PIRSR604241-50"/>
    </source>
</evidence>
<proteinExistence type="inferred from homology"/>
<keyword evidence="9" id="KW-1185">Reference proteome</keyword>
<evidence type="ECO:0000256" key="7">
    <source>
        <dbReference type="SAM" id="MobiDB-lite"/>
    </source>
</evidence>
<dbReference type="STRING" id="691883.A0A058ZE98"/>
<name>A0A058ZE98_FONAL</name>
<organism evidence="8">
    <name type="scientific">Fonticula alba</name>
    <name type="common">Slime mold</name>
    <dbReference type="NCBI Taxonomy" id="691883"/>
    <lineage>
        <taxon>Eukaryota</taxon>
        <taxon>Rotosphaerida</taxon>
        <taxon>Fonticulaceae</taxon>
        <taxon>Fonticula</taxon>
    </lineage>
</organism>
<dbReference type="InterPro" id="IPR029071">
    <property type="entry name" value="Ubiquitin-like_domsf"/>
</dbReference>
<evidence type="ECO:0000256" key="2">
    <source>
        <dbReference type="ARBA" id="ARBA00007293"/>
    </source>
</evidence>
<dbReference type="RefSeq" id="XP_009492395.1">
    <property type="nucleotide sequence ID" value="XM_009494120.1"/>
</dbReference>
<dbReference type="GO" id="GO:0006914">
    <property type="term" value="P:autophagy"/>
    <property type="evidence" value="ECO:0007669"/>
    <property type="project" value="UniProtKB-KW"/>
</dbReference>
<keyword evidence="6" id="KW-0072">Autophagy</keyword>
<keyword evidence="8" id="KW-0675">Receptor</keyword>
<dbReference type="SMR" id="A0A058ZE98"/>
<feature type="region of interest" description="Disordered" evidence="7">
    <location>
        <begin position="1"/>
        <end position="25"/>
    </location>
</feature>
<gene>
    <name evidence="8" type="ORF">H696_00273</name>
</gene>